<name>A0A183D9Q3_9BILA</name>
<proteinExistence type="predicted"/>
<reference evidence="3" key="1">
    <citation type="submission" date="2016-06" db="UniProtKB">
        <authorList>
            <consortium name="WormBaseParasite"/>
        </authorList>
    </citation>
    <scope>IDENTIFICATION</scope>
</reference>
<evidence type="ECO:0000313" key="3">
    <source>
        <dbReference type="WBParaSite" id="GPUH_0000545101-mRNA-1"/>
    </source>
</evidence>
<dbReference type="AlphaFoldDB" id="A0A183D9Q3"/>
<accession>A0A183D9Q3</accession>
<evidence type="ECO:0000313" key="2">
    <source>
        <dbReference type="Proteomes" id="UP000271098"/>
    </source>
</evidence>
<protein>
    <submittedName>
        <fullName evidence="1 3">Uncharacterized protein</fullName>
    </submittedName>
</protein>
<dbReference type="WBParaSite" id="GPUH_0000545101-mRNA-1">
    <property type="protein sequence ID" value="GPUH_0000545101-mRNA-1"/>
    <property type="gene ID" value="GPUH_0000545101"/>
</dbReference>
<evidence type="ECO:0000313" key="1">
    <source>
        <dbReference type="EMBL" id="VDK50826.1"/>
    </source>
</evidence>
<keyword evidence="2" id="KW-1185">Reference proteome</keyword>
<dbReference type="EMBL" id="UYRT01011601">
    <property type="protein sequence ID" value="VDK50826.1"/>
    <property type="molecule type" value="Genomic_DNA"/>
</dbReference>
<dbReference type="Proteomes" id="UP000271098">
    <property type="component" value="Unassembled WGS sequence"/>
</dbReference>
<organism evidence="3">
    <name type="scientific">Gongylonema pulchrum</name>
    <dbReference type="NCBI Taxonomy" id="637853"/>
    <lineage>
        <taxon>Eukaryota</taxon>
        <taxon>Metazoa</taxon>
        <taxon>Ecdysozoa</taxon>
        <taxon>Nematoda</taxon>
        <taxon>Chromadorea</taxon>
        <taxon>Rhabditida</taxon>
        <taxon>Spirurina</taxon>
        <taxon>Spiruromorpha</taxon>
        <taxon>Spiruroidea</taxon>
        <taxon>Gongylonematidae</taxon>
        <taxon>Gongylonema</taxon>
    </lineage>
</organism>
<gene>
    <name evidence="1" type="ORF">GPUH_LOCUS5445</name>
</gene>
<sequence>MERKLRGICLCDQINNQTDRQMRNMQDNTIEKVKSSGHGTLLCSSAIQCHSGMGGKQKTTRTAFEQCRTYIGNHWRYIPGSPSVHAFCSIPCRDKIG</sequence>
<reference evidence="1 2" key="2">
    <citation type="submission" date="2018-11" db="EMBL/GenBank/DDBJ databases">
        <authorList>
            <consortium name="Pathogen Informatics"/>
        </authorList>
    </citation>
    <scope>NUCLEOTIDE SEQUENCE [LARGE SCALE GENOMIC DNA]</scope>
</reference>